<name>R0L7V6_ANAPL</name>
<reference evidence="2" key="1">
    <citation type="journal article" date="2013" name="Nat. Genet.">
        <title>The duck genome and transcriptome provide insight into an avian influenza virus reservoir species.</title>
        <authorList>
            <person name="Huang Y."/>
            <person name="Li Y."/>
            <person name="Burt D.W."/>
            <person name="Chen H."/>
            <person name="Zhang Y."/>
            <person name="Qian W."/>
            <person name="Kim H."/>
            <person name="Gan S."/>
            <person name="Zhao Y."/>
            <person name="Li J."/>
            <person name="Yi K."/>
            <person name="Feng H."/>
            <person name="Zhu P."/>
            <person name="Li B."/>
            <person name="Liu Q."/>
            <person name="Fairley S."/>
            <person name="Magor K.E."/>
            <person name="Du Z."/>
            <person name="Hu X."/>
            <person name="Goodman L."/>
            <person name="Tafer H."/>
            <person name="Vignal A."/>
            <person name="Lee T."/>
            <person name="Kim K.W."/>
            <person name="Sheng Z."/>
            <person name="An Y."/>
            <person name="Searle S."/>
            <person name="Herrero J."/>
            <person name="Groenen M.A."/>
            <person name="Crooijmans R.P."/>
            <person name="Faraut T."/>
            <person name="Cai Q."/>
            <person name="Webster R.G."/>
            <person name="Aldridge J.R."/>
            <person name="Warren W.C."/>
            <person name="Bartschat S."/>
            <person name="Kehr S."/>
            <person name="Marz M."/>
            <person name="Stadler P.F."/>
            <person name="Smith J."/>
            <person name="Kraus R.H."/>
            <person name="Zhao Y."/>
            <person name="Ren L."/>
            <person name="Fei J."/>
            <person name="Morisson M."/>
            <person name="Kaiser P."/>
            <person name="Griffin D.K."/>
            <person name="Rao M."/>
            <person name="Pitel F."/>
            <person name="Wang J."/>
            <person name="Li N."/>
        </authorList>
    </citation>
    <scope>NUCLEOTIDE SEQUENCE [LARGE SCALE GENOMIC DNA]</scope>
</reference>
<dbReference type="EMBL" id="KB743058">
    <property type="protein sequence ID" value="EOB01704.1"/>
    <property type="molecule type" value="Genomic_DNA"/>
</dbReference>
<proteinExistence type="predicted"/>
<evidence type="ECO:0000313" key="2">
    <source>
        <dbReference type="Proteomes" id="UP000296049"/>
    </source>
</evidence>
<keyword evidence="2" id="KW-1185">Reference proteome</keyword>
<evidence type="ECO:0000313" key="1">
    <source>
        <dbReference type="EMBL" id="EOB01704.1"/>
    </source>
</evidence>
<dbReference type="Proteomes" id="UP000296049">
    <property type="component" value="Unassembled WGS sequence"/>
</dbReference>
<gene>
    <name evidence="1" type="ORF">Anapl_07209</name>
</gene>
<accession>R0L7V6</accession>
<organism evidence="1 2">
    <name type="scientific">Anas platyrhynchos</name>
    <name type="common">Mallard</name>
    <name type="synonym">Anas boschas</name>
    <dbReference type="NCBI Taxonomy" id="8839"/>
    <lineage>
        <taxon>Eukaryota</taxon>
        <taxon>Metazoa</taxon>
        <taxon>Chordata</taxon>
        <taxon>Craniata</taxon>
        <taxon>Vertebrata</taxon>
        <taxon>Euteleostomi</taxon>
        <taxon>Archelosauria</taxon>
        <taxon>Archosauria</taxon>
        <taxon>Dinosauria</taxon>
        <taxon>Saurischia</taxon>
        <taxon>Theropoda</taxon>
        <taxon>Coelurosauria</taxon>
        <taxon>Aves</taxon>
        <taxon>Neognathae</taxon>
        <taxon>Galloanserae</taxon>
        <taxon>Anseriformes</taxon>
        <taxon>Anatidae</taxon>
        <taxon>Anatinae</taxon>
        <taxon>Anas</taxon>
    </lineage>
</organism>
<sequence>MGNCVHSCKPCVGAQNVGCETSSAAEQALGHERRDSSQTVSAIENKAESFSKRLEGAENKFAGLQISCAGYVGMFNMLLKENKVLRYKIDKADNKARNGNSKNSSTHLRKPKQGRGSVLIFGGIKVPSLLPVVMKDCNSNLCHWFDAIWKQGVSGICAMRPAGSYLLKRQQAAANPVTPGKVQLLHCCWPGDQRALGLVLHSARCPLNASWHWDPGVTGGTAQSLCASGWGNLTPRNHAHSPNRTKPSPEIFVLETTGGSCSHHRDYVKKVSAASGHDAPELLQQALEAIYT</sequence>
<dbReference type="AlphaFoldDB" id="R0L7V6"/>
<protein>
    <submittedName>
        <fullName evidence="1">Uncharacterized protein</fullName>
    </submittedName>
</protein>